<dbReference type="AlphaFoldDB" id="A0A221T254"/>
<dbReference type="InterPro" id="IPR036188">
    <property type="entry name" value="FAD/NAD-bd_sf"/>
</dbReference>
<accession>A0A221T254</accession>
<dbReference type="GO" id="GO:0016491">
    <property type="term" value="F:oxidoreductase activity"/>
    <property type="evidence" value="ECO:0007669"/>
    <property type="project" value="InterPro"/>
</dbReference>
<keyword evidence="2" id="KW-0614">Plasmid</keyword>
<dbReference type="KEGG" id="dfc:DFI_17390"/>
<evidence type="ECO:0000313" key="2">
    <source>
        <dbReference type="EMBL" id="ASN82959.1"/>
    </source>
</evidence>
<dbReference type="EMBL" id="CP021083">
    <property type="protein sequence ID" value="ASN82959.1"/>
    <property type="molecule type" value="Genomic_DNA"/>
</dbReference>
<name>A0A221T254_9DEIO</name>
<reference evidence="2 3" key="1">
    <citation type="submission" date="2017-05" db="EMBL/GenBank/DDBJ databases">
        <title>The complete genome sequence of Deinococcus ficus isolated from the rhizosphere of the Ficus religiosa L. in Taiwan.</title>
        <authorList>
            <person name="Wu K.-M."/>
            <person name="Liao T.-L."/>
            <person name="Liu Y.-M."/>
            <person name="Young C.-C."/>
            <person name="Tsai S.-F."/>
        </authorList>
    </citation>
    <scope>NUCLEOTIDE SEQUENCE [LARGE SCALE GENOMIC DNA]</scope>
    <source>
        <strain evidence="2 3">CC-FR2-10</strain>
        <plasmid evidence="3">pdfi2</plasmid>
    </source>
</reference>
<protein>
    <submittedName>
        <fullName evidence="2">Amine oxidase</fullName>
    </submittedName>
</protein>
<gene>
    <name evidence="2" type="ORF">DFI_17390</name>
</gene>
<dbReference type="PANTHER" id="PTHR42841">
    <property type="entry name" value="AMINE OXIDASE"/>
    <property type="match status" value="1"/>
</dbReference>
<feature type="domain" description="Amine oxidase" evidence="1">
    <location>
        <begin position="11"/>
        <end position="421"/>
    </location>
</feature>
<sequence length="433" mass="46133">MSRTVAVGAGLAGLCAARTLQRAGQQVEVLEAGTHLGGRVWTREVQGFTMDAGFIGMFTDYPAARRQLDYGALDLVPLLPSAVLHLGPGQAPTLGDPRRDPGAWWDDLSADILSVGDRVLAARLAAELLAHRPETLLNGPSVATRAYLTDLGFSERAILHFFTPFFGGLVLDRALHTCSALFRYYFRMLLTGQVAIPRAGMGRIPEQLARDLTVRTGTRVLGLDTGGSGVRLRTTAGDIQADQVVLATDPNTAAELLGEPAGERRPVRRGSLGSTYLHFTVPASAGPGGADRQPRLQLNARTDGLINQVLWTSAVFPNRVPEGQALLIVSVWGVPDLPDEGLISEVRRELTAWWGAEASALRPLHIERIPHTQYPQPPGYRDTLPGHATALPGVVLASEATSLSGIQGALESGEKAAAALLGDLETLSRPRGA</sequence>
<dbReference type="SUPFAM" id="SSF51905">
    <property type="entry name" value="FAD/NAD(P)-binding domain"/>
    <property type="match status" value="1"/>
</dbReference>
<dbReference type="Pfam" id="PF01593">
    <property type="entry name" value="Amino_oxidase"/>
    <property type="match status" value="1"/>
</dbReference>
<evidence type="ECO:0000259" key="1">
    <source>
        <dbReference type="Pfam" id="PF01593"/>
    </source>
</evidence>
<dbReference type="STRING" id="317577.GCA_000419625_03525"/>
<keyword evidence="3" id="KW-1185">Reference proteome</keyword>
<evidence type="ECO:0000313" key="3">
    <source>
        <dbReference type="Proteomes" id="UP000259030"/>
    </source>
</evidence>
<dbReference type="InterPro" id="IPR002937">
    <property type="entry name" value="Amino_oxidase"/>
</dbReference>
<proteinExistence type="predicted"/>
<dbReference type="Proteomes" id="UP000259030">
    <property type="component" value="Plasmid pDFI2"/>
</dbReference>
<organism evidence="2 3">
    <name type="scientific">Deinococcus ficus</name>
    <dbReference type="NCBI Taxonomy" id="317577"/>
    <lineage>
        <taxon>Bacteria</taxon>
        <taxon>Thermotogati</taxon>
        <taxon>Deinococcota</taxon>
        <taxon>Deinococci</taxon>
        <taxon>Deinococcales</taxon>
        <taxon>Deinococcaceae</taxon>
        <taxon>Deinococcus</taxon>
    </lineage>
</organism>
<dbReference type="Gene3D" id="3.50.50.60">
    <property type="entry name" value="FAD/NAD(P)-binding domain"/>
    <property type="match status" value="1"/>
</dbReference>
<geneLocation type="plasmid" evidence="3">
    <name>pdfi2</name>
</geneLocation>
<dbReference type="RefSeq" id="WP_027462180.1">
    <property type="nucleotide sequence ID" value="NZ_CP021083.1"/>
</dbReference>